<accession>A0A5D2D0V2</accession>
<reference evidence="4 5" key="1">
    <citation type="submission" date="2019-06" db="EMBL/GenBank/DDBJ databases">
        <title>WGS assembly of Gossypium darwinii.</title>
        <authorList>
            <person name="Chen Z.J."/>
            <person name="Sreedasyam A."/>
            <person name="Ando A."/>
            <person name="Song Q."/>
            <person name="De L."/>
            <person name="Hulse-Kemp A."/>
            <person name="Ding M."/>
            <person name="Ye W."/>
            <person name="Kirkbride R."/>
            <person name="Jenkins J."/>
            <person name="Plott C."/>
            <person name="Lovell J."/>
            <person name="Lin Y.-M."/>
            <person name="Vaughn R."/>
            <person name="Liu B."/>
            <person name="Li W."/>
            <person name="Simpson S."/>
            <person name="Scheffler B."/>
            <person name="Saski C."/>
            <person name="Grover C."/>
            <person name="Hu G."/>
            <person name="Conover J."/>
            <person name="Carlson J."/>
            <person name="Shu S."/>
            <person name="Boston L."/>
            <person name="Williams M."/>
            <person name="Peterson D."/>
            <person name="Mcgee K."/>
            <person name="Jones D."/>
            <person name="Wendel J."/>
            <person name="Stelly D."/>
            <person name="Grimwood J."/>
            <person name="Schmutz J."/>
        </authorList>
    </citation>
    <scope>NUCLEOTIDE SEQUENCE [LARGE SCALE GENOMIC DNA]</scope>
    <source>
        <strain evidence="4">1808015.09</strain>
    </source>
</reference>
<dbReference type="EMBL" id="CM017704">
    <property type="protein sequence ID" value="TYG74202.1"/>
    <property type="molecule type" value="Genomic_DNA"/>
</dbReference>
<dbReference type="Gene3D" id="1.25.40.10">
    <property type="entry name" value="Tetratricopeptide repeat domain"/>
    <property type="match status" value="2"/>
</dbReference>
<evidence type="ECO:0000313" key="5">
    <source>
        <dbReference type="Proteomes" id="UP000323506"/>
    </source>
</evidence>
<gene>
    <name evidence="4" type="ORF">ES288_D04G163800v1</name>
</gene>
<feature type="repeat" description="PPR" evidence="3">
    <location>
        <begin position="111"/>
        <end position="145"/>
    </location>
</feature>
<feature type="repeat" description="PPR" evidence="3">
    <location>
        <begin position="146"/>
        <end position="180"/>
    </location>
</feature>
<dbReference type="InterPro" id="IPR002885">
    <property type="entry name" value="PPR_rpt"/>
</dbReference>
<protein>
    <recommendedName>
        <fullName evidence="6">Pentacotripeptide-repeat region of PRORP domain-containing protein</fullName>
    </recommendedName>
</protein>
<feature type="repeat" description="PPR" evidence="3">
    <location>
        <begin position="9"/>
        <end position="39"/>
    </location>
</feature>
<evidence type="ECO:0000256" key="3">
    <source>
        <dbReference type="PROSITE-ProRule" id="PRU00708"/>
    </source>
</evidence>
<sequence>MEDYGCVPDKVAFSVLISILCRKRRADEAQTFFDKLKDKFEPDVILYTSLLYGWDDNLDEAVKVLNSMLKKGCIPNSSTFNTIFKCIQKLRDVNAAHRMYVKMKGYKCTPNTVTYNVLMRMFASAKSADMVLKLKKKMDENEVEPNVNTYQILITMYCGMGHWNNAYKRFKEMIEEKCLKPSMPLYEMVLEQLRKAEQLKKHEELVEKMVDRGFATRPL</sequence>
<keyword evidence="2" id="KW-0677">Repeat</keyword>
<dbReference type="Proteomes" id="UP000323506">
    <property type="component" value="Chromosome D04"/>
</dbReference>
<dbReference type="PROSITE" id="PS51375">
    <property type="entry name" value="PPR"/>
    <property type="match status" value="4"/>
</dbReference>
<dbReference type="NCBIfam" id="TIGR00756">
    <property type="entry name" value="PPR"/>
    <property type="match status" value="4"/>
</dbReference>
<evidence type="ECO:0000256" key="1">
    <source>
        <dbReference type="ARBA" id="ARBA00007626"/>
    </source>
</evidence>
<feature type="repeat" description="PPR" evidence="3">
    <location>
        <begin position="76"/>
        <end position="110"/>
    </location>
</feature>
<dbReference type="AlphaFoldDB" id="A0A5D2D0V2"/>
<evidence type="ECO:0008006" key="6">
    <source>
        <dbReference type="Google" id="ProtNLM"/>
    </source>
</evidence>
<dbReference type="InterPro" id="IPR011990">
    <property type="entry name" value="TPR-like_helical_dom_sf"/>
</dbReference>
<dbReference type="Pfam" id="PF13041">
    <property type="entry name" value="PPR_2"/>
    <property type="match status" value="2"/>
</dbReference>
<dbReference type="Pfam" id="PF12854">
    <property type="entry name" value="PPR_1"/>
    <property type="match status" value="1"/>
</dbReference>
<proteinExistence type="inferred from homology"/>
<organism evidence="4 5">
    <name type="scientific">Gossypium darwinii</name>
    <name type="common">Darwin's cotton</name>
    <name type="synonym">Gossypium barbadense var. darwinii</name>
    <dbReference type="NCBI Taxonomy" id="34276"/>
    <lineage>
        <taxon>Eukaryota</taxon>
        <taxon>Viridiplantae</taxon>
        <taxon>Streptophyta</taxon>
        <taxon>Embryophyta</taxon>
        <taxon>Tracheophyta</taxon>
        <taxon>Spermatophyta</taxon>
        <taxon>Magnoliopsida</taxon>
        <taxon>eudicotyledons</taxon>
        <taxon>Gunneridae</taxon>
        <taxon>Pentapetalae</taxon>
        <taxon>rosids</taxon>
        <taxon>malvids</taxon>
        <taxon>Malvales</taxon>
        <taxon>Malvaceae</taxon>
        <taxon>Malvoideae</taxon>
        <taxon>Gossypium</taxon>
    </lineage>
</organism>
<dbReference type="PANTHER" id="PTHR47447">
    <property type="entry name" value="OS03G0856100 PROTEIN"/>
    <property type="match status" value="1"/>
</dbReference>
<dbReference type="PANTHER" id="PTHR47447:SF17">
    <property type="entry name" value="OS12G0638900 PROTEIN"/>
    <property type="match status" value="1"/>
</dbReference>
<evidence type="ECO:0000313" key="4">
    <source>
        <dbReference type="EMBL" id="TYG74202.1"/>
    </source>
</evidence>
<comment type="similarity">
    <text evidence="1">Belongs to the PPR family. P subfamily.</text>
</comment>
<name>A0A5D2D0V2_GOSDA</name>
<evidence type="ECO:0000256" key="2">
    <source>
        <dbReference type="ARBA" id="ARBA00022737"/>
    </source>
</evidence>
<keyword evidence="5" id="KW-1185">Reference proteome</keyword>